<evidence type="ECO:0000256" key="2">
    <source>
        <dbReference type="SAM" id="Phobius"/>
    </source>
</evidence>
<reference evidence="3 4" key="1">
    <citation type="submission" date="2019-04" db="EMBL/GenBank/DDBJ databases">
        <title>Isolation and identification of Cellulomonas shaoxiangyii sp. Nov. isolated from feces of the Tibetan antelopes (Pantholops hodgsonii) in the Qinghai-Tibet plateau of China.</title>
        <authorList>
            <person name="Tian Z."/>
        </authorList>
    </citation>
    <scope>NUCLEOTIDE SEQUENCE [LARGE SCALE GENOMIC DNA]</scope>
    <source>
        <strain evidence="3 4">Z28</strain>
    </source>
</reference>
<sequence length="67" mass="7068">MSAPTPTPDAGAQEPAAPRTRRWATLTPEALRDEIDANRRSERWVVVASASGAAVTAVAVVLQAVTR</sequence>
<organism evidence="3 4">
    <name type="scientific">Cellulomonas shaoxiangyii</name>
    <dbReference type="NCBI Taxonomy" id="2566013"/>
    <lineage>
        <taxon>Bacteria</taxon>
        <taxon>Bacillati</taxon>
        <taxon>Actinomycetota</taxon>
        <taxon>Actinomycetes</taxon>
        <taxon>Micrococcales</taxon>
        <taxon>Cellulomonadaceae</taxon>
        <taxon>Cellulomonas</taxon>
    </lineage>
</organism>
<feature type="transmembrane region" description="Helical" evidence="2">
    <location>
        <begin position="44"/>
        <end position="65"/>
    </location>
</feature>
<keyword evidence="2" id="KW-0812">Transmembrane</keyword>
<accession>A0A4P7SNF1</accession>
<keyword evidence="2" id="KW-0472">Membrane</keyword>
<proteinExistence type="predicted"/>
<dbReference type="OrthoDB" id="5198128at2"/>
<dbReference type="Proteomes" id="UP000296469">
    <property type="component" value="Chromosome"/>
</dbReference>
<keyword evidence="2" id="KW-1133">Transmembrane helix</keyword>
<dbReference type="AlphaFoldDB" id="A0A4P7SNF1"/>
<evidence type="ECO:0000256" key="1">
    <source>
        <dbReference type="SAM" id="MobiDB-lite"/>
    </source>
</evidence>
<feature type="region of interest" description="Disordered" evidence="1">
    <location>
        <begin position="1"/>
        <end position="23"/>
    </location>
</feature>
<dbReference type="EMBL" id="CP039291">
    <property type="protein sequence ID" value="QCB94133.1"/>
    <property type="molecule type" value="Genomic_DNA"/>
</dbReference>
<dbReference type="KEGG" id="celz:E5225_11755"/>
<protein>
    <submittedName>
        <fullName evidence="3">Uncharacterized protein</fullName>
    </submittedName>
</protein>
<gene>
    <name evidence="3" type="ORF">E5225_11755</name>
</gene>
<keyword evidence="4" id="KW-1185">Reference proteome</keyword>
<evidence type="ECO:0000313" key="4">
    <source>
        <dbReference type="Proteomes" id="UP000296469"/>
    </source>
</evidence>
<evidence type="ECO:0000313" key="3">
    <source>
        <dbReference type="EMBL" id="QCB94133.1"/>
    </source>
</evidence>
<dbReference type="RefSeq" id="WP_135971862.1">
    <property type="nucleotide sequence ID" value="NZ_CP039291.1"/>
</dbReference>
<name>A0A4P7SNF1_9CELL</name>